<evidence type="ECO:0000256" key="2">
    <source>
        <dbReference type="SAM" id="MobiDB-lite"/>
    </source>
</evidence>
<dbReference type="AlphaFoldDB" id="F2E0I0"/>
<evidence type="ECO:0000259" key="4">
    <source>
        <dbReference type="PROSITE" id="PS50011"/>
    </source>
</evidence>
<feature type="binding site" evidence="1">
    <location>
        <position position="87"/>
    </location>
    <ligand>
        <name>ATP</name>
        <dbReference type="ChEBI" id="CHEBI:30616"/>
    </ligand>
</feature>
<dbReference type="InterPro" id="IPR011009">
    <property type="entry name" value="Kinase-like_dom_sf"/>
</dbReference>
<keyword evidence="1" id="KW-0067">ATP-binding</keyword>
<dbReference type="EMBL" id="AK369651">
    <property type="protein sequence ID" value="BAK00852.1"/>
    <property type="molecule type" value="mRNA"/>
</dbReference>
<evidence type="ECO:0000256" key="3">
    <source>
        <dbReference type="SAM" id="SignalP"/>
    </source>
</evidence>
<protein>
    <submittedName>
        <fullName evidence="5">Predicted protein</fullName>
    </submittedName>
</protein>
<sequence>MMRLKRTVLVVMWLFEGSAAPRRVRKEKVVSPTSSLFGVSSEPTLVPLDLLLQITDGFSKERKIGSGSYGEVYLGVHQYGQKIAVKKIYDMPGVDDEQFRNEFKNLTRLRHKNIVQLVGYCHDIQEVQVKYQGKLVIAEKINRALCLEYMPNGSLEKYISDECDKYDWHTGYGIINGICQDFGISRLFGDERTRATKSTLGTQGYLPPEYIRYNLISSKFDIFSLGVVIIKIMAGRSGYFNIADMSPQEFTNLVQEKWTNRLHETSNLMKAHSEQVKTCIEIGLRCVDDDRQRRPSIQDIVNRLHETETECAYAARKDRSSIYQIKVNNWKVSAYKQFDERENSEGLNPDYFMTDGGPVSALPLNNDAGPSVQAGTPWQYHNGKAAQHEVGDRHPLNGLSRAAVLSNNDAGPSYLEMLPFPQHMYEQTVHQGPGEHDPSVPQNGGSYSLHQGNILNDQGPLSAQPTIPFHNFFPDDIIADASQSGFNSFDFEPW</sequence>
<dbReference type="FunFam" id="3.30.200.20:FF:000465">
    <property type="entry name" value="Cysteine-rich receptor-like protein kinase 6"/>
    <property type="match status" value="1"/>
</dbReference>
<feature type="region of interest" description="Disordered" evidence="2">
    <location>
        <begin position="428"/>
        <end position="449"/>
    </location>
</feature>
<evidence type="ECO:0000256" key="1">
    <source>
        <dbReference type="PROSITE-ProRule" id="PRU10141"/>
    </source>
</evidence>
<dbReference type="SUPFAM" id="SSF56112">
    <property type="entry name" value="Protein kinase-like (PK-like)"/>
    <property type="match status" value="1"/>
</dbReference>
<dbReference type="PROSITE" id="PS00107">
    <property type="entry name" value="PROTEIN_KINASE_ATP"/>
    <property type="match status" value="1"/>
</dbReference>
<dbReference type="GO" id="GO:0005524">
    <property type="term" value="F:ATP binding"/>
    <property type="evidence" value="ECO:0007669"/>
    <property type="project" value="UniProtKB-UniRule"/>
</dbReference>
<reference evidence="5" key="1">
    <citation type="journal article" date="2011" name="Plant Physiol.">
        <title>Comprehensive sequence analysis of 24,783 barley full-length cDNAs derived from 12 clone libraries.</title>
        <authorList>
            <person name="Matsumoto T."/>
            <person name="Tanaka T."/>
            <person name="Sakai H."/>
            <person name="Amano N."/>
            <person name="Kanamori H."/>
            <person name="Kurita K."/>
            <person name="Kikuta A."/>
            <person name="Kamiya K."/>
            <person name="Yamamoto M."/>
            <person name="Ikawa H."/>
            <person name="Fujii N."/>
            <person name="Hori K."/>
            <person name="Itoh T."/>
            <person name="Sato K."/>
        </authorList>
    </citation>
    <scope>NUCLEOTIDE SEQUENCE</scope>
    <source>
        <tissue evidence="5">Shoot and root</tissue>
    </source>
</reference>
<feature type="chain" id="PRO_5003276277" evidence="3">
    <location>
        <begin position="20"/>
        <end position="494"/>
    </location>
</feature>
<dbReference type="Gene3D" id="1.10.510.10">
    <property type="entry name" value="Transferase(Phosphotransferase) domain 1"/>
    <property type="match status" value="2"/>
</dbReference>
<keyword evidence="3" id="KW-0732">Signal</keyword>
<dbReference type="PANTHER" id="PTHR45707:SF76">
    <property type="entry name" value="PROTEIN KINASE DOMAIN-CONTAINING PROTEIN"/>
    <property type="match status" value="1"/>
</dbReference>
<dbReference type="Pfam" id="PF00069">
    <property type="entry name" value="Pkinase"/>
    <property type="match status" value="2"/>
</dbReference>
<feature type="domain" description="Protein kinase" evidence="4">
    <location>
        <begin position="58"/>
        <end position="308"/>
    </location>
</feature>
<dbReference type="GO" id="GO:0004672">
    <property type="term" value="F:protein kinase activity"/>
    <property type="evidence" value="ECO:0007669"/>
    <property type="project" value="InterPro"/>
</dbReference>
<name>F2E0I0_HORVV</name>
<feature type="signal peptide" evidence="3">
    <location>
        <begin position="1"/>
        <end position="19"/>
    </location>
</feature>
<dbReference type="PANTHER" id="PTHR45707">
    <property type="entry name" value="C2 CALCIUM/LIPID-BINDING PLANT PHOSPHORIBOSYLTRANSFERASE FAMILY PROTEIN"/>
    <property type="match status" value="1"/>
</dbReference>
<organism evidence="5">
    <name type="scientific">Hordeum vulgare subsp. vulgare</name>
    <name type="common">Domesticated barley</name>
    <dbReference type="NCBI Taxonomy" id="112509"/>
    <lineage>
        <taxon>Eukaryota</taxon>
        <taxon>Viridiplantae</taxon>
        <taxon>Streptophyta</taxon>
        <taxon>Embryophyta</taxon>
        <taxon>Tracheophyta</taxon>
        <taxon>Spermatophyta</taxon>
        <taxon>Magnoliopsida</taxon>
        <taxon>Liliopsida</taxon>
        <taxon>Poales</taxon>
        <taxon>Poaceae</taxon>
        <taxon>BOP clade</taxon>
        <taxon>Pooideae</taxon>
        <taxon>Triticodae</taxon>
        <taxon>Triticeae</taxon>
        <taxon>Hordeinae</taxon>
        <taxon>Hordeum</taxon>
    </lineage>
</organism>
<proteinExistence type="evidence at transcript level"/>
<accession>F2E0I0</accession>
<evidence type="ECO:0000313" key="5">
    <source>
        <dbReference type="EMBL" id="BAK00852.1"/>
    </source>
</evidence>
<feature type="compositionally biased region" description="Polar residues" evidence="2">
    <location>
        <begin position="440"/>
        <end position="449"/>
    </location>
</feature>
<dbReference type="InterPro" id="IPR000719">
    <property type="entry name" value="Prot_kinase_dom"/>
</dbReference>
<dbReference type="PROSITE" id="PS50011">
    <property type="entry name" value="PROTEIN_KINASE_DOM"/>
    <property type="match status" value="1"/>
</dbReference>
<keyword evidence="1" id="KW-0547">Nucleotide-binding</keyword>
<dbReference type="InterPro" id="IPR017441">
    <property type="entry name" value="Protein_kinase_ATP_BS"/>
</dbReference>